<keyword evidence="2" id="KW-1185">Reference proteome</keyword>
<reference evidence="1 2" key="1">
    <citation type="submission" date="2017-11" db="EMBL/GenBank/DDBJ databases">
        <title>De-novo sequencing of pomegranate (Punica granatum L.) genome.</title>
        <authorList>
            <person name="Akparov Z."/>
            <person name="Amiraslanov A."/>
            <person name="Hajiyeva S."/>
            <person name="Abbasov M."/>
            <person name="Kaur K."/>
            <person name="Hamwieh A."/>
            <person name="Solovyev V."/>
            <person name="Salamov A."/>
            <person name="Braich B."/>
            <person name="Kosarev P."/>
            <person name="Mahmoud A."/>
            <person name="Hajiyev E."/>
            <person name="Babayeva S."/>
            <person name="Izzatullayeva V."/>
            <person name="Mammadov A."/>
            <person name="Mammadov A."/>
            <person name="Sharifova S."/>
            <person name="Ojaghi J."/>
            <person name="Eynullazada K."/>
            <person name="Bayramov B."/>
            <person name="Abdulazimova A."/>
            <person name="Shahmuradov I."/>
        </authorList>
    </citation>
    <scope>NUCLEOTIDE SEQUENCE [LARGE SCALE GENOMIC DNA]</scope>
    <source>
        <strain evidence="2">cv. AG2017</strain>
        <tissue evidence="1">Leaf</tissue>
    </source>
</reference>
<comment type="caution">
    <text evidence="1">The sequence shown here is derived from an EMBL/GenBank/DDBJ whole genome shotgun (WGS) entry which is preliminary data.</text>
</comment>
<sequence length="75" mass="8317">MRMRMRMRMRMGVGVGMGMVPPFSPNEYAWVGPSNPHEPPPQLGGFSFDIAEDSTIIYPTEPCMINGCPFLIPDG</sequence>
<protein>
    <submittedName>
        <fullName evidence="1">Uncharacterized protein</fullName>
    </submittedName>
</protein>
<accession>A0A2I0KEG5</accession>
<name>A0A2I0KEG5_PUNGR</name>
<evidence type="ECO:0000313" key="2">
    <source>
        <dbReference type="Proteomes" id="UP000233551"/>
    </source>
</evidence>
<evidence type="ECO:0000313" key="1">
    <source>
        <dbReference type="EMBL" id="PKI66898.1"/>
    </source>
</evidence>
<proteinExistence type="predicted"/>
<dbReference type="AlphaFoldDB" id="A0A2I0KEG5"/>
<organism evidence="1 2">
    <name type="scientific">Punica granatum</name>
    <name type="common">Pomegranate</name>
    <dbReference type="NCBI Taxonomy" id="22663"/>
    <lineage>
        <taxon>Eukaryota</taxon>
        <taxon>Viridiplantae</taxon>
        <taxon>Streptophyta</taxon>
        <taxon>Embryophyta</taxon>
        <taxon>Tracheophyta</taxon>
        <taxon>Spermatophyta</taxon>
        <taxon>Magnoliopsida</taxon>
        <taxon>eudicotyledons</taxon>
        <taxon>Gunneridae</taxon>
        <taxon>Pentapetalae</taxon>
        <taxon>rosids</taxon>
        <taxon>malvids</taxon>
        <taxon>Myrtales</taxon>
        <taxon>Lythraceae</taxon>
        <taxon>Punica</taxon>
    </lineage>
</organism>
<dbReference type="Proteomes" id="UP000233551">
    <property type="component" value="Unassembled WGS sequence"/>
</dbReference>
<gene>
    <name evidence="1" type="ORF">CRG98_012661</name>
</gene>
<dbReference type="EMBL" id="PGOL01000652">
    <property type="protein sequence ID" value="PKI66898.1"/>
    <property type="molecule type" value="Genomic_DNA"/>
</dbReference>